<proteinExistence type="predicted"/>
<evidence type="ECO:0000313" key="2">
    <source>
        <dbReference type="EMBL" id="TNN21640.1"/>
    </source>
</evidence>
<dbReference type="AlphaFoldDB" id="A0A4Z2DZG6"/>
<feature type="compositionally biased region" description="Basic and acidic residues" evidence="1">
    <location>
        <begin position="45"/>
        <end position="55"/>
    </location>
</feature>
<feature type="region of interest" description="Disordered" evidence="1">
    <location>
        <begin position="1"/>
        <end position="63"/>
    </location>
</feature>
<comment type="caution">
    <text evidence="2">The sequence shown here is derived from an EMBL/GenBank/DDBJ whole genome shotgun (WGS) entry which is preliminary data.</text>
</comment>
<gene>
    <name evidence="2" type="ORF">EYF80_068248</name>
</gene>
<name>A0A4Z2DZG6_9TELE</name>
<dbReference type="Proteomes" id="UP000314294">
    <property type="component" value="Unassembled WGS sequence"/>
</dbReference>
<evidence type="ECO:0000256" key="1">
    <source>
        <dbReference type="SAM" id="MobiDB-lite"/>
    </source>
</evidence>
<accession>A0A4Z2DZG6</accession>
<protein>
    <submittedName>
        <fullName evidence="2">Uncharacterized protein</fullName>
    </submittedName>
</protein>
<sequence>MERTGDEGPGRLSEEFNASTPKGNGDAHPTDPLTWNSQHPPQDQQKLKPELHQDTRSVTTPIG</sequence>
<feature type="compositionally biased region" description="Basic and acidic residues" evidence="1">
    <location>
        <begin position="1"/>
        <end position="14"/>
    </location>
</feature>
<organism evidence="2 3">
    <name type="scientific">Liparis tanakae</name>
    <name type="common">Tanaka's snailfish</name>
    <dbReference type="NCBI Taxonomy" id="230148"/>
    <lineage>
        <taxon>Eukaryota</taxon>
        <taxon>Metazoa</taxon>
        <taxon>Chordata</taxon>
        <taxon>Craniata</taxon>
        <taxon>Vertebrata</taxon>
        <taxon>Euteleostomi</taxon>
        <taxon>Actinopterygii</taxon>
        <taxon>Neopterygii</taxon>
        <taxon>Teleostei</taxon>
        <taxon>Neoteleostei</taxon>
        <taxon>Acanthomorphata</taxon>
        <taxon>Eupercaria</taxon>
        <taxon>Perciformes</taxon>
        <taxon>Cottioidei</taxon>
        <taxon>Cottales</taxon>
        <taxon>Liparidae</taxon>
        <taxon>Liparis</taxon>
    </lineage>
</organism>
<keyword evidence="3" id="KW-1185">Reference proteome</keyword>
<reference evidence="2 3" key="1">
    <citation type="submission" date="2019-03" db="EMBL/GenBank/DDBJ databases">
        <title>First draft genome of Liparis tanakae, snailfish: a comprehensive survey of snailfish specific genes.</title>
        <authorList>
            <person name="Kim W."/>
            <person name="Song I."/>
            <person name="Jeong J.-H."/>
            <person name="Kim D."/>
            <person name="Kim S."/>
            <person name="Ryu S."/>
            <person name="Song J.Y."/>
            <person name="Lee S.K."/>
        </authorList>
    </citation>
    <scope>NUCLEOTIDE SEQUENCE [LARGE SCALE GENOMIC DNA]</scope>
    <source>
        <tissue evidence="2">Muscle</tissue>
    </source>
</reference>
<feature type="compositionally biased region" description="Polar residues" evidence="1">
    <location>
        <begin position="33"/>
        <end position="44"/>
    </location>
</feature>
<dbReference type="EMBL" id="SRLO01026719">
    <property type="protein sequence ID" value="TNN21640.1"/>
    <property type="molecule type" value="Genomic_DNA"/>
</dbReference>
<evidence type="ECO:0000313" key="3">
    <source>
        <dbReference type="Proteomes" id="UP000314294"/>
    </source>
</evidence>